<dbReference type="SUPFAM" id="SSF56281">
    <property type="entry name" value="Metallo-hydrolase/oxidoreductase"/>
    <property type="match status" value="1"/>
</dbReference>
<dbReference type="GO" id="GO:0046872">
    <property type="term" value="F:metal ion binding"/>
    <property type="evidence" value="ECO:0007669"/>
    <property type="project" value="UniProtKB-KW"/>
</dbReference>
<dbReference type="RefSeq" id="WP_223925567.1">
    <property type="nucleotide sequence ID" value="NZ_BPTU01000001.1"/>
</dbReference>
<dbReference type="InterPro" id="IPR036866">
    <property type="entry name" value="RibonucZ/Hydroxyglut_hydro"/>
</dbReference>
<proteinExistence type="predicted"/>
<accession>A0A9R1CB65</accession>
<dbReference type="PANTHER" id="PTHR46233">
    <property type="entry name" value="HYDROXYACYLGLUTATHIONE HYDROLASE GLOC"/>
    <property type="match status" value="1"/>
</dbReference>
<evidence type="ECO:0000313" key="7">
    <source>
        <dbReference type="Proteomes" id="UP000825483"/>
    </source>
</evidence>
<dbReference type="AlphaFoldDB" id="A0A9R1CB65"/>
<comment type="cofactor">
    <cofactor evidence="1">
        <name>Zn(2+)</name>
        <dbReference type="ChEBI" id="CHEBI:29105"/>
    </cofactor>
</comment>
<keyword evidence="4" id="KW-0862">Zinc</keyword>
<dbReference type="GO" id="GO:0016787">
    <property type="term" value="F:hydrolase activity"/>
    <property type="evidence" value="ECO:0007669"/>
    <property type="project" value="UniProtKB-KW"/>
</dbReference>
<reference evidence="6" key="1">
    <citation type="journal article" date="2022" name="Int. J. Syst. Evol. Microbiol.">
        <title>Prevotella lacticifex sp. nov., isolated from the rumen of cows.</title>
        <authorList>
            <person name="Shinkai T."/>
            <person name="Ikeyama N."/>
            <person name="Kumagai M."/>
            <person name="Ohmori H."/>
            <person name="Sakamoto M."/>
            <person name="Ohkuma M."/>
            <person name="Mitsumori M."/>
        </authorList>
    </citation>
    <scope>NUCLEOTIDE SEQUENCE</scope>
    <source>
        <strain evidence="6">R5076</strain>
    </source>
</reference>
<dbReference type="CDD" id="cd06262">
    <property type="entry name" value="metallo-hydrolase-like_MBL-fold"/>
    <property type="match status" value="1"/>
</dbReference>
<dbReference type="Gene3D" id="3.60.15.10">
    <property type="entry name" value="Ribonuclease Z/Hydroxyacylglutathione hydrolase-like"/>
    <property type="match status" value="1"/>
</dbReference>
<sequence>MLKIQRFVCNMIRENCYVVSDSTGECVIIDCGAYYEEERRAVVDYIRSNHLTPKHLLATHGHVDHNFGNNTIADEFGLKVECGSGDEGFMNDLKGQAEKMFNVVVDYDFPPIGHFFTNEEVITFGDHKFATIATPGHSPGGTTFYCAEEKVAFTGDTLFRNSIGRTDFDGGSMFMMINSLRELAQLPDDTTVLPGHGDATTIGAELANNPYMDR</sequence>
<dbReference type="SMART" id="SM00849">
    <property type="entry name" value="Lactamase_B"/>
    <property type="match status" value="1"/>
</dbReference>
<evidence type="ECO:0000256" key="4">
    <source>
        <dbReference type="ARBA" id="ARBA00022833"/>
    </source>
</evidence>
<organism evidence="6 7">
    <name type="scientific">Prevotella lacticifex</name>
    <dbReference type="NCBI Taxonomy" id="2854755"/>
    <lineage>
        <taxon>Bacteria</taxon>
        <taxon>Pseudomonadati</taxon>
        <taxon>Bacteroidota</taxon>
        <taxon>Bacteroidia</taxon>
        <taxon>Bacteroidales</taxon>
        <taxon>Prevotellaceae</taxon>
        <taxon>Prevotella</taxon>
    </lineage>
</organism>
<dbReference type="Proteomes" id="UP000825483">
    <property type="component" value="Unassembled WGS sequence"/>
</dbReference>
<feature type="domain" description="Metallo-beta-lactamase" evidence="5">
    <location>
        <begin position="13"/>
        <end position="196"/>
    </location>
</feature>
<evidence type="ECO:0000259" key="5">
    <source>
        <dbReference type="SMART" id="SM00849"/>
    </source>
</evidence>
<dbReference type="Pfam" id="PF00753">
    <property type="entry name" value="Lactamase_B"/>
    <property type="match status" value="1"/>
</dbReference>
<evidence type="ECO:0000256" key="1">
    <source>
        <dbReference type="ARBA" id="ARBA00001947"/>
    </source>
</evidence>
<keyword evidence="7" id="KW-1185">Reference proteome</keyword>
<dbReference type="EMBL" id="BPUB01000002">
    <property type="protein sequence ID" value="GJG59398.1"/>
    <property type="molecule type" value="Genomic_DNA"/>
</dbReference>
<keyword evidence="3 6" id="KW-0378">Hydrolase</keyword>
<dbReference type="InterPro" id="IPR001279">
    <property type="entry name" value="Metallo-B-lactamas"/>
</dbReference>
<dbReference type="GeneID" id="72466560"/>
<protein>
    <submittedName>
        <fullName evidence="6">MBL fold hydrolase</fullName>
    </submittedName>
</protein>
<keyword evidence="2" id="KW-0479">Metal-binding</keyword>
<dbReference type="InterPro" id="IPR051453">
    <property type="entry name" value="MBL_Glyoxalase_II"/>
</dbReference>
<gene>
    <name evidence="6" type="ORF">PRLR5076_22490</name>
</gene>
<name>A0A9R1CB65_9BACT</name>
<evidence type="ECO:0000256" key="2">
    <source>
        <dbReference type="ARBA" id="ARBA00022723"/>
    </source>
</evidence>
<comment type="caution">
    <text evidence="6">The sequence shown here is derived from an EMBL/GenBank/DDBJ whole genome shotgun (WGS) entry which is preliminary data.</text>
</comment>
<evidence type="ECO:0000313" key="6">
    <source>
        <dbReference type="EMBL" id="GJG59398.1"/>
    </source>
</evidence>
<evidence type="ECO:0000256" key="3">
    <source>
        <dbReference type="ARBA" id="ARBA00022801"/>
    </source>
</evidence>
<dbReference type="PANTHER" id="PTHR46233:SF3">
    <property type="entry name" value="HYDROXYACYLGLUTATHIONE HYDROLASE GLOC"/>
    <property type="match status" value="1"/>
</dbReference>